<feature type="domain" description="Tryptophan synthase beta chain-like PALP" evidence="3">
    <location>
        <begin position="7"/>
        <end position="292"/>
    </location>
</feature>
<dbReference type="PANTHER" id="PTHR10314">
    <property type="entry name" value="CYSTATHIONINE BETA-SYNTHASE"/>
    <property type="match status" value="1"/>
</dbReference>
<keyword evidence="2" id="KW-0663">Pyridoxal phosphate</keyword>
<keyword evidence="5" id="KW-1185">Reference proteome</keyword>
<dbReference type="RefSeq" id="WP_153442684.1">
    <property type="nucleotide sequence ID" value="NZ_JACIGA010000016.1"/>
</dbReference>
<evidence type="ECO:0000259" key="3">
    <source>
        <dbReference type="Pfam" id="PF00291"/>
    </source>
</evidence>
<proteinExistence type="predicted"/>
<dbReference type="AlphaFoldDB" id="A0A6N7LM24"/>
<dbReference type="InterPro" id="IPR001926">
    <property type="entry name" value="TrpB-like_PALP"/>
</dbReference>
<dbReference type="Pfam" id="PF00291">
    <property type="entry name" value="PALP"/>
    <property type="match status" value="1"/>
</dbReference>
<dbReference type="SUPFAM" id="SSF53686">
    <property type="entry name" value="Tryptophan synthase beta subunit-like PLP-dependent enzymes"/>
    <property type="match status" value="1"/>
</dbReference>
<accession>A0A6N7LM24</accession>
<name>A0A6N7LM24_SINTE</name>
<dbReference type="PROSITE" id="PS00901">
    <property type="entry name" value="CYS_SYNTHASE"/>
    <property type="match status" value="1"/>
</dbReference>
<protein>
    <submittedName>
        <fullName evidence="4">Pyridoxal-phosphate dependent enzyme</fullName>
    </submittedName>
</protein>
<reference evidence="4 5" key="1">
    <citation type="journal article" date="2013" name="Genome Biol.">
        <title>Comparative genomics of the core and accessory genomes of 48 Sinorhizobium strains comprising five genospecies.</title>
        <authorList>
            <person name="Sugawara M."/>
            <person name="Epstein B."/>
            <person name="Badgley B.D."/>
            <person name="Unno T."/>
            <person name="Xu L."/>
            <person name="Reese J."/>
            <person name="Gyaneshwar P."/>
            <person name="Denny R."/>
            <person name="Mudge J."/>
            <person name="Bharti A.K."/>
            <person name="Farmer A.D."/>
            <person name="May G.D."/>
            <person name="Woodward J.E."/>
            <person name="Medigue C."/>
            <person name="Vallenet D."/>
            <person name="Lajus A."/>
            <person name="Rouy Z."/>
            <person name="Martinez-Vaz B."/>
            <person name="Tiffin P."/>
            <person name="Young N.D."/>
            <person name="Sadowsky M.J."/>
        </authorList>
    </citation>
    <scope>NUCLEOTIDE SEQUENCE [LARGE SCALE GENOMIC DNA]</scope>
    <source>
        <strain evidence="4 5">USDA4894</strain>
    </source>
</reference>
<comment type="caution">
    <text evidence="4">The sequence shown here is derived from an EMBL/GenBank/DDBJ whole genome shotgun (WGS) entry which is preliminary data.</text>
</comment>
<sequence>MIVNSILETIGQTPMLHIPLRSGEVDLYIKLEMFNPTGSMKDRMALSMVDRLPASQNEGAVRMVESSSGNTAGALAMISAVRRLEFTALMDSHASPDKILTVRAFGSTVRLVGSGDGTLATDERDEEAMRMATEEGACWTEQHNNPANAAGYIGLAAELLDDLGPTITHFVSAIGTGGSLCGTARELKLHIPEVQVIGVEPVGSVIFGGQGGCYRQSGTGTPEGANVGMVIDYDVIDWGRKVSDEKAFSTCHYLARRHGLLVGGSTGGAIYEALSVAREAPVGSRIVTLACDSGTKYLDAIFDQDWLSIHDIHIRDVEAEFAELVETPWGSSSR</sequence>
<dbReference type="Proteomes" id="UP000439983">
    <property type="component" value="Unassembled WGS sequence"/>
</dbReference>
<dbReference type="GO" id="GO:0016765">
    <property type="term" value="F:transferase activity, transferring alkyl or aryl (other than methyl) groups"/>
    <property type="evidence" value="ECO:0007669"/>
    <property type="project" value="UniProtKB-ARBA"/>
</dbReference>
<dbReference type="GO" id="GO:0006535">
    <property type="term" value="P:cysteine biosynthetic process from serine"/>
    <property type="evidence" value="ECO:0007669"/>
    <property type="project" value="InterPro"/>
</dbReference>
<dbReference type="InterPro" id="IPR001216">
    <property type="entry name" value="P-phosphate_BS"/>
</dbReference>
<dbReference type="Gene3D" id="3.40.50.1100">
    <property type="match status" value="2"/>
</dbReference>
<evidence type="ECO:0000313" key="4">
    <source>
        <dbReference type="EMBL" id="MQX18921.1"/>
    </source>
</evidence>
<evidence type="ECO:0000256" key="2">
    <source>
        <dbReference type="ARBA" id="ARBA00022898"/>
    </source>
</evidence>
<organism evidence="4 5">
    <name type="scientific">Sinorhizobium terangae</name>
    <dbReference type="NCBI Taxonomy" id="110322"/>
    <lineage>
        <taxon>Bacteria</taxon>
        <taxon>Pseudomonadati</taxon>
        <taxon>Pseudomonadota</taxon>
        <taxon>Alphaproteobacteria</taxon>
        <taxon>Hyphomicrobiales</taxon>
        <taxon>Rhizobiaceae</taxon>
        <taxon>Sinorhizobium/Ensifer group</taxon>
        <taxon>Sinorhizobium</taxon>
    </lineage>
</organism>
<dbReference type="OrthoDB" id="9805733at2"/>
<dbReference type="CDD" id="cd01561">
    <property type="entry name" value="CBS_like"/>
    <property type="match status" value="1"/>
</dbReference>
<gene>
    <name evidence="4" type="ORF">GHK62_30550</name>
</gene>
<dbReference type="EMBL" id="WITC01000126">
    <property type="protein sequence ID" value="MQX18921.1"/>
    <property type="molecule type" value="Genomic_DNA"/>
</dbReference>
<dbReference type="InterPro" id="IPR050214">
    <property type="entry name" value="Cys_Synth/Cystath_Beta-Synth"/>
</dbReference>
<comment type="cofactor">
    <cofactor evidence="1">
        <name>pyridoxal 5'-phosphate</name>
        <dbReference type="ChEBI" id="CHEBI:597326"/>
    </cofactor>
</comment>
<evidence type="ECO:0000256" key="1">
    <source>
        <dbReference type="ARBA" id="ARBA00001933"/>
    </source>
</evidence>
<evidence type="ECO:0000313" key="5">
    <source>
        <dbReference type="Proteomes" id="UP000439983"/>
    </source>
</evidence>
<dbReference type="InterPro" id="IPR036052">
    <property type="entry name" value="TrpB-like_PALP_sf"/>
</dbReference>